<reference evidence="14 15" key="1">
    <citation type="submission" date="2021-03" db="EMBL/GenBank/DDBJ databases">
        <title>Complete genome of Polaribacter_sp.G4M1.</title>
        <authorList>
            <person name="Jeong S.W."/>
            <person name="Bae J.W."/>
        </authorList>
    </citation>
    <scope>NUCLEOTIDE SEQUENCE [LARGE SCALE GENOMIC DNA]</scope>
    <source>
        <strain evidence="14 15">G4M1</strain>
    </source>
</reference>
<evidence type="ECO:0000256" key="6">
    <source>
        <dbReference type="ARBA" id="ARBA00023077"/>
    </source>
</evidence>
<evidence type="ECO:0000313" key="14">
    <source>
        <dbReference type="EMBL" id="QTD38398.1"/>
    </source>
</evidence>
<evidence type="ECO:0000259" key="12">
    <source>
        <dbReference type="Pfam" id="PF00593"/>
    </source>
</evidence>
<dbReference type="PANTHER" id="PTHR30069:SF29">
    <property type="entry name" value="HEMOGLOBIN AND HEMOGLOBIN-HAPTOGLOBIN-BINDING PROTEIN 1-RELATED"/>
    <property type="match status" value="1"/>
</dbReference>
<dbReference type="InterPro" id="IPR039426">
    <property type="entry name" value="TonB-dep_rcpt-like"/>
</dbReference>
<evidence type="ECO:0000256" key="10">
    <source>
        <dbReference type="PROSITE-ProRule" id="PRU01360"/>
    </source>
</evidence>
<gene>
    <name evidence="14" type="ORF">JL193_03625</name>
</gene>
<accession>A0ABX7SZZ1</accession>
<feature type="domain" description="TonB-dependent receptor plug" evidence="13">
    <location>
        <begin position="50"/>
        <end position="153"/>
    </location>
</feature>
<dbReference type="Gene3D" id="2.40.170.20">
    <property type="entry name" value="TonB-dependent receptor, beta-barrel domain"/>
    <property type="match status" value="1"/>
</dbReference>
<keyword evidence="7 10" id="KW-0472">Membrane</keyword>
<evidence type="ECO:0000256" key="2">
    <source>
        <dbReference type="ARBA" id="ARBA00022448"/>
    </source>
</evidence>
<comment type="similarity">
    <text evidence="10 11">Belongs to the TonB-dependent receptor family.</text>
</comment>
<dbReference type="Pfam" id="PF00593">
    <property type="entry name" value="TonB_dep_Rec_b-barrel"/>
    <property type="match status" value="1"/>
</dbReference>
<keyword evidence="4 10" id="KW-0812">Transmembrane</keyword>
<keyword evidence="8 14" id="KW-0675">Receptor</keyword>
<evidence type="ECO:0000256" key="4">
    <source>
        <dbReference type="ARBA" id="ARBA00022692"/>
    </source>
</evidence>
<dbReference type="InterPro" id="IPR036942">
    <property type="entry name" value="Beta-barrel_TonB_sf"/>
</dbReference>
<dbReference type="Gene3D" id="2.170.130.10">
    <property type="entry name" value="TonB-dependent receptor, plug domain"/>
    <property type="match status" value="1"/>
</dbReference>
<dbReference type="InterPro" id="IPR000531">
    <property type="entry name" value="Beta-barrel_TonB"/>
</dbReference>
<evidence type="ECO:0000256" key="8">
    <source>
        <dbReference type="ARBA" id="ARBA00023170"/>
    </source>
</evidence>
<keyword evidence="3 10" id="KW-1134">Transmembrane beta strand</keyword>
<keyword evidence="9 10" id="KW-0998">Cell outer membrane</keyword>
<keyword evidence="2 10" id="KW-0813">Transport</keyword>
<dbReference type="EMBL" id="CP071795">
    <property type="protein sequence ID" value="QTD38398.1"/>
    <property type="molecule type" value="Genomic_DNA"/>
</dbReference>
<dbReference type="Proteomes" id="UP000663935">
    <property type="component" value="Chromosome"/>
</dbReference>
<dbReference type="PANTHER" id="PTHR30069">
    <property type="entry name" value="TONB-DEPENDENT OUTER MEMBRANE RECEPTOR"/>
    <property type="match status" value="1"/>
</dbReference>
<evidence type="ECO:0000259" key="13">
    <source>
        <dbReference type="Pfam" id="PF07715"/>
    </source>
</evidence>
<proteinExistence type="inferred from homology"/>
<dbReference type="InterPro" id="IPR012910">
    <property type="entry name" value="Plug_dom"/>
</dbReference>
<name>A0ABX7SZZ1_9FLAO</name>
<keyword evidence="6 11" id="KW-0798">TonB box</keyword>
<evidence type="ECO:0000256" key="9">
    <source>
        <dbReference type="ARBA" id="ARBA00023237"/>
    </source>
</evidence>
<protein>
    <submittedName>
        <fullName evidence="14">TonB-dependent receptor</fullName>
    </submittedName>
</protein>
<evidence type="ECO:0000313" key="15">
    <source>
        <dbReference type="Proteomes" id="UP000663935"/>
    </source>
</evidence>
<dbReference type="CDD" id="cd01347">
    <property type="entry name" value="ligand_gated_channel"/>
    <property type="match status" value="1"/>
</dbReference>
<keyword evidence="5" id="KW-0732">Signal</keyword>
<dbReference type="SUPFAM" id="SSF56935">
    <property type="entry name" value="Porins"/>
    <property type="match status" value="1"/>
</dbReference>
<evidence type="ECO:0000256" key="5">
    <source>
        <dbReference type="ARBA" id="ARBA00022729"/>
    </source>
</evidence>
<dbReference type="InterPro" id="IPR037066">
    <property type="entry name" value="Plug_dom_sf"/>
</dbReference>
<dbReference type="RefSeq" id="WP_207972529.1">
    <property type="nucleotide sequence ID" value="NZ_CP071795.1"/>
</dbReference>
<sequence length="682" mass="77725">MFLNRVLFFFFLSATIFSFSQEKVGEKDTVKVNALDEVIVTATRTVRQLSSLPMPVTLISKKQIQKSGATRLKDILQEQTGINFVTTHGGFTGIQMQGLAAEYTMIMIDGAPLVGRKSGNLDLNRISINNIKQIEIVKGPSSSLYGSEALGGVINIITEKPKKETLKGNISYFLSAGSQDELDINTNFLYRKKRLGLVAGINLNSSRGFDLSPKTPYKTTEAYQNYTGNLKLTYDFSDKLKFLISQRYFYESQTKNTLQSDWNAYIELHQKINRVWSINYSFYATKFKTESKFNEELSKYNQTLFRPEIRVSAKFKNNYLISGVGFNLDALERTFFEGKKTFNAKYVFAQYDFRPFQKINTIIGARLDHHNQYKSAFSPKISSTYKINDWLQLKGSVGYGFKAPDFRQLFFNFNNTAGGYVVLGVKTLHELYGTESNVQATPKDLNPENSIGYNFGFEIKPISNLKISINGFRNNIKDLINAVALKGSLPNLNTGTTVFYYENRNQVFTQGIELDLNYKISNNFRFIGGYQFLVAKDKEEIHKIKSGKIFFRKTPSSPSEVLKPADYFGLSNRSKHTVNAKLFYQNLEHNFSANLRAIFRGKYALFDTNNSQGIIDVYDDFVAGNTQVNIAMEKTFFNLLNVQFGIDNLFDEKGLSNSEKFKNNDAVLLLGRNFYTRIRFNL</sequence>
<comment type="subcellular location">
    <subcellularLocation>
        <location evidence="1 10">Cell outer membrane</location>
        <topology evidence="1 10">Multi-pass membrane protein</topology>
    </subcellularLocation>
</comment>
<evidence type="ECO:0000256" key="11">
    <source>
        <dbReference type="RuleBase" id="RU003357"/>
    </source>
</evidence>
<evidence type="ECO:0000256" key="7">
    <source>
        <dbReference type="ARBA" id="ARBA00023136"/>
    </source>
</evidence>
<organism evidence="14 15">
    <name type="scientific">Polaribacter batillariae</name>
    <dbReference type="NCBI Taxonomy" id="2808900"/>
    <lineage>
        <taxon>Bacteria</taxon>
        <taxon>Pseudomonadati</taxon>
        <taxon>Bacteroidota</taxon>
        <taxon>Flavobacteriia</taxon>
        <taxon>Flavobacteriales</taxon>
        <taxon>Flavobacteriaceae</taxon>
    </lineage>
</organism>
<dbReference type="PROSITE" id="PS52016">
    <property type="entry name" value="TONB_DEPENDENT_REC_3"/>
    <property type="match status" value="1"/>
</dbReference>
<keyword evidence="15" id="KW-1185">Reference proteome</keyword>
<feature type="domain" description="TonB-dependent receptor-like beta-barrel" evidence="12">
    <location>
        <begin position="186"/>
        <end position="649"/>
    </location>
</feature>
<evidence type="ECO:0000256" key="3">
    <source>
        <dbReference type="ARBA" id="ARBA00022452"/>
    </source>
</evidence>
<evidence type="ECO:0000256" key="1">
    <source>
        <dbReference type="ARBA" id="ARBA00004571"/>
    </source>
</evidence>
<dbReference type="Pfam" id="PF07715">
    <property type="entry name" value="Plug"/>
    <property type="match status" value="1"/>
</dbReference>